<dbReference type="PANTHER" id="PTHR46382:SF1">
    <property type="entry name" value="PHOSPHATIDATE CYTIDYLYLTRANSFERASE"/>
    <property type="match status" value="1"/>
</dbReference>
<evidence type="ECO:0000256" key="9">
    <source>
        <dbReference type="ARBA" id="ARBA00022516"/>
    </source>
</evidence>
<evidence type="ECO:0000256" key="6">
    <source>
        <dbReference type="ARBA" id="ARBA00012487"/>
    </source>
</evidence>
<evidence type="ECO:0000256" key="16">
    <source>
        <dbReference type="ARBA" id="ARBA00023209"/>
    </source>
</evidence>
<protein>
    <recommendedName>
        <fullName evidence="7 18">Phosphatidate cytidylyltransferase</fullName>
        <ecNumber evidence="6 18">2.7.7.41</ecNumber>
    </recommendedName>
</protein>
<evidence type="ECO:0000256" key="1">
    <source>
        <dbReference type="ARBA" id="ARBA00001698"/>
    </source>
</evidence>
<evidence type="ECO:0000256" key="5">
    <source>
        <dbReference type="ARBA" id="ARBA00010185"/>
    </source>
</evidence>
<dbReference type="PANTHER" id="PTHR46382">
    <property type="entry name" value="PHOSPHATIDATE CYTIDYLYLTRANSFERASE"/>
    <property type="match status" value="1"/>
</dbReference>
<evidence type="ECO:0000256" key="11">
    <source>
        <dbReference type="ARBA" id="ARBA00022692"/>
    </source>
</evidence>
<reference evidence="20 21" key="1">
    <citation type="submission" date="2024-06" db="EMBL/GenBank/DDBJ databases">
        <title>Sorghum-associated microbial communities from plants grown in Nebraska, USA.</title>
        <authorList>
            <person name="Schachtman D."/>
        </authorList>
    </citation>
    <scope>NUCLEOTIDE SEQUENCE [LARGE SCALE GENOMIC DNA]</scope>
    <source>
        <strain evidence="20 21">2709</strain>
    </source>
</reference>
<evidence type="ECO:0000256" key="14">
    <source>
        <dbReference type="ARBA" id="ARBA00023098"/>
    </source>
</evidence>
<comment type="pathway">
    <text evidence="3 18">Phospholipid metabolism; CDP-diacylglycerol biosynthesis; CDP-diacylglycerol from sn-glycerol 3-phosphate: step 3/3.</text>
</comment>
<keyword evidence="13 19" id="KW-1133">Transmembrane helix</keyword>
<comment type="catalytic activity">
    <reaction evidence="1 18">
        <text>a 1,2-diacyl-sn-glycero-3-phosphate + CTP + H(+) = a CDP-1,2-diacyl-sn-glycerol + diphosphate</text>
        <dbReference type="Rhea" id="RHEA:16229"/>
        <dbReference type="ChEBI" id="CHEBI:15378"/>
        <dbReference type="ChEBI" id="CHEBI:33019"/>
        <dbReference type="ChEBI" id="CHEBI:37563"/>
        <dbReference type="ChEBI" id="CHEBI:58332"/>
        <dbReference type="ChEBI" id="CHEBI:58608"/>
        <dbReference type="EC" id="2.7.7.41"/>
    </reaction>
</comment>
<keyword evidence="21" id="KW-1185">Reference proteome</keyword>
<dbReference type="PROSITE" id="PS01315">
    <property type="entry name" value="CDS"/>
    <property type="match status" value="1"/>
</dbReference>
<feature type="transmembrane region" description="Helical" evidence="19">
    <location>
        <begin position="133"/>
        <end position="156"/>
    </location>
</feature>
<dbReference type="EC" id="2.7.7.41" evidence="6 18"/>
<evidence type="ECO:0000256" key="15">
    <source>
        <dbReference type="ARBA" id="ARBA00023136"/>
    </source>
</evidence>
<keyword evidence="8" id="KW-1003">Cell membrane</keyword>
<evidence type="ECO:0000256" key="4">
    <source>
        <dbReference type="ARBA" id="ARBA00005189"/>
    </source>
</evidence>
<comment type="caution">
    <text evidence="20">The sequence shown here is derived from an EMBL/GenBank/DDBJ whole genome shotgun (WGS) entry which is preliminary data.</text>
</comment>
<dbReference type="Proteomes" id="UP001549320">
    <property type="component" value="Unassembled WGS sequence"/>
</dbReference>
<evidence type="ECO:0000256" key="17">
    <source>
        <dbReference type="ARBA" id="ARBA00023264"/>
    </source>
</evidence>
<evidence type="ECO:0000256" key="13">
    <source>
        <dbReference type="ARBA" id="ARBA00022989"/>
    </source>
</evidence>
<gene>
    <name evidence="20" type="ORF">ABIE13_003586</name>
</gene>
<comment type="subcellular location">
    <subcellularLocation>
        <location evidence="2">Cell membrane</location>
        <topology evidence="2">Multi-pass membrane protein</topology>
    </subcellularLocation>
</comment>
<keyword evidence="12 18" id="KW-0548">Nucleotidyltransferase</keyword>
<evidence type="ECO:0000256" key="8">
    <source>
        <dbReference type="ARBA" id="ARBA00022475"/>
    </source>
</evidence>
<feature type="transmembrane region" description="Helical" evidence="19">
    <location>
        <begin position="80"/>
        <end position="98"/>
    </location>
</feature>
<evidence type="ECO:0000313" key="21">
    <source>
        <dbReference type="Proteomes" id="UP001549320"/>
    </source>
</evidence>
<organism evidence="20 21">
    <name type="scientific">Ottowia thiooxydans</name>
    <dbReference type="NCBI Taxonomy" id="219182"/>
    <lineage>
        <taxon>Bacteria</taxon>
        <taxon>Pseudomonadati</taxon>
        <taxon>Pseudomonadota</taxon>
        <taxon>Betaproteobacteria</taxon>
        <taxon>Burkholderiales</taxon>
        <taxon>Comamonadaceae</taxon>
        <taxon>Ottowia</taxon>
    </lineage>
</organism>
<keyword evidence="17" id="KW-1208">Phospholipid metabolism</keyword>
<comment type="similarity">
    <text evidence="5 18">Belongs to the CDS family.</text>
</comment>
<evidence type="ECO:0000313" key="20">
    <source>
        <dbReference type="EMBL" id="MET4578470.1"/>
    </source>
</evidence>
<accession>A0ABV2QBS4</accession>
<dbReference type="Pfam" id="PF01148">
    <property type="entry name" value="CTP_transf_1"/>
    <property type="match status" value="1"/>
</dbReference>
<keyword evidence="9" id="KW-0444">Lipid biosynthesis</keyword>
<evidence type="ECO:0000256" key="7">
    <source>
        <dbReference type="ARBA" id="ARBA00019373"/>
    </source>
</evidence>
<name>A0ABV2QBS4_9BURK</name>
<keyword evidence="16" id="KW-0594">Phospholipid biosynthesis</keyword>
<feature type="transmembrane region" description="Helical" evidence="19">
    <location>
        <begin position="218"/>
        <end position="238"/>
    </location>
</feature>
<evidence type="ECO:0000256" key="19">
    <source>
        <dbReference type="SAM" id="Phobius"/>
    </source>
</evidence>
<keyword evidence="14" id="KW-0443">Lipid metabolism</keyword>
<evidence type="ECO:0000256" key="12">
    <source>
        <dbReference type="ARBA" id="ARBA00022695"/>
    </source>
</evidence>
<feature type="transmembrane region" description="Helical" evidence="19">
    <location>
        <begin position="110"/>
        <end position="127"/>
    </location>
</feature>
<keyword evidence="15 19" id="KW-0472">Membrane</keyword>
<keyword evidence="11 18" id="KW-0812">Transmembrane</keyword>
<evidence type="ECO:0000256" key="18">
    <source>
        <dbReference type="RuleBase" id="RU003938"/>
    </source>
</evidence>
<comment type="pathway">
    <text evidence="4">Lipid metabolism.</text>
</comment>
<keyword evidence="10 18" id="KW-0808">Transferase</keyword>
<feature type="transmembrane region" description="Helical" evidence="19">
    <location>
        <begin position="177"/>
        <end position="198"/>
    </location>
</feature>
<feature type="transmembrane region" description="Helical" evidence="19">
    <location>
        <begin position="55"/>
        <end position="74"/>
    </location>
</feature>
<sequence>MLKQRIITALILLAILLPALFAPSPAPFIGLTLVMIAAAAWEWARLVGWNGMTALATGALCALICAGLWGFGALAQPLPLLWLGAAAIGVPGGAWLIQRGVAGWPRLSRGLRWTGGLAVLCTAWLALAQARIIGVNFLLSVMTLVWAADVFAYFFGRGLGGKFTRHKLAPSISPGKSWEGVWGGMLGVLLVALVWIWIDRAYAIEVPSLYTLLLERGVWFLLAGCVFLSAMSVVGDLVESLVKRSAGVKDSSGLLPGHGGVLDRIDALLPVLPLAMMLVSVGRGIA</sequence>
<evidence type="ECO:0000256" key="3">
    <source>
        <dbReference type="ARBA" id="ARBA00005119"/>
    </source>
</evidence>
<dbReference type="EMBL" id="JBEPSH010000007">
    <property type="protein sequence ID" value="MET4578470.1"/>
    <property type="molecule type" value="Genomic_DNA"/>
</dbReference>
<proteinExistence type="inferred from homology"/>
<evidence type="ECO:0000256" key="10">
    <source>
        <dbReference type="ARBA" id="ARBA00022679"/>
    </source>
</evidence>
<dbReference type="InterPro" id="IPR000374">
    <property type="entry name" value="PC_trans"/>
</dbReference>
<dbReference type="RefSeq" id="WP_354445751.1">
    <property type="nucleotide sequence ID" value="NZ_JBEPSH010000007.1"/>
</dbReference>
<evidence type="ECO:0000256" key="2">
    <source>
        <dbReference type="ARBA" id="ARBA00004651"/>
    </source>
</evidence>
<dbReference type="GO" id="GO:0004605">
    <property type="term" value="F:phosphatidate cytidylyltransferase activity"/>
    <property type="evidence" value="ECO:0007669"/>
    <property type="project" value="UniProtKB-EC"/>
</dbReference>